<evidence type="ECO:0000313" key="5">
    <source>
        <dbReference type="EMBL" id="NUU01484.1"/>
    </source>
</evidence>
<dbReference type="Gene3D" id="3.10.350.10">
    <property type="entry name" value="LysM domain"/>
    <property type="match status" value="1"/>
</dbReference>
<dbReference type="InterPro" id="IPR056823">
    <property type="entry name" value="TEN-like_YD-shell"/>
</dbReference>
<dbReference type="PANTHER" id="PTHR32305:SF15">
    <property type="entry name" value="PROTEIN RHSA-RELATED"/>
    <property type="match status" value="1"/>
</dbReference>
<dbReference type="InterPro" id="IPR050708">
    <property type="entry name" value="T6SS_VgrG/RHS"/>
</dbReference>
<dbReference type="Gene3D" id="2.180.10.10">
    <property type="entry name" value="RHS repeat-associated core"/>
    <property type="match status" value="11"/>
</dbReference>
<feature type="compositionally biased region" description="Pro residues" evidence="2">
    <location>
        <begin position="3929"/>
        <end position="3939"/>
    </location>
</feature>
<dbReference type="SUPFAM" id="SSF53474">
    <property type="entry name" value="alpha/beta-Hydrolases"/>
    <property type="match status" value="1"/>
</dbReference>
<feature type="transmembrane region" description="Helical" evidence="3">
    <location>
        <begin position="3981"/>
        <end position="4006"/>
    </location>
</feature>
<keyword evidence="6" id="KW-1185">Reference proteome</keyword>
<dbReference type="InterPro" id="IPR006530">
    <property type="entry name" value="YD"/>
</dbReference>
<dbReference type="RefSeq" id="WP_158522505.1">
    <property type="nucleotide sequence ID" value="NZ_CP018845.1"/>
</dbReference>
<feature type="region of interest" description="Disordered" evidence="2">
    <location>
        <begin position="3913"/>
        <end position="3942"/>
    </location>
</feature>
<proteinExistence type="predicted"/>
<evidence type="ECO:0000313" key="6">
    <source>
        <dbReference type="Proteomes" id="UP000536746"/>
    </source>
</evidence>
<dbReference type="InterPro" id="IPR018392">
    <property type="entry name" value="LysM"/>
</dbReference>
<keyword evidence="3" id="KW-0812">Transmembrane</keyword>
<keyword evidence="3" id="KW-0472">Membrane</keyword>
<evidence type="ECO:0000256" key="2">
    <source>
        <dbReference type="SAM" id="MobiDB-lite"/>
    </source>
</evidence>
<feature type="domain" description="LysM" evidence="4">
    <location>
        <begin position="3848"/>
        <end position="3898"/>
    </location>
</feature>
<sequence>MAAIIGGNHLGLNLNSSGVLGRTSNGQAHQGSSGERVYVNVATGNLVVQSGDEQLVGRGGMYQSLRTYNSQGKLDTALNWTINGGRRTLRLEGPWGAAGSKIIRQERDGAQAAYDWNAQRQAYVSTDGGGAYRTIVRDGDGYRLSEGNGQEERYDAAGRLASGSDAQGRVTTYAYDHAGRLESVTLPSGERTHYVYAGADLTQVRVESAGGQVSTRVRYGYDGLHRLTQVTVDLTPEDNDIADGRVYATRYAYDGDSERLASIVQDDGSVLRLTYVQSGAQWKVASLTDALGHTTRYDYQGGRTVVTDAMGVSSFYLYDALGQLTQVSTGSGSGAATVRYAYNERGDVISITDGAGRSTRMAYDANGNQLEQQDEQGNLVQRRYDAHNRIIAESILRAGEGASARTTRYVYGAGSQLRFAVSAEGRVTEYRYNAQGDQSSVLRYGQAGATGLFALSGQLAPDEADLVSWAAAQPARHVMRTDMEYDARGQLARQIAYAELDATGQGIAAGASVQHYVYDQSGRLLKTIDGNGGITVYGYDGLGREIVRDEQGKLTQTRYDTTGRTSSTTQANGLTTQRSYDAAGRLLAVAHSGAGQDLGTTRYHYDALGRLVMSEDPLGGRSYVFYDDQGNKAAQLDASGLLTEYRYNGAGQLTRTLAYAARITPTQLPQAGLPNLAALRPSRSEQDRLSWQTYDAAGRLSKEINAHGAVTQLSYDAAGKLIRSARHATLIDITRLGEQVEDSSITVAASAADRTTRHFHDADGLIVATLDAEGYLTEWRYDSAGQSTQVIRHAQAVAADKVNGELNTLQEAVKAGIHTIERSFYNARGQVNGQVDAQGYLTEIIYDANGNVARRIRYATAVGEGQALAELRPGPDAQDRSALMRYDGHNRLVEETDHQGTITRYRYDGMGNLIATTRAAGTPEAASRLAKYDLQGRKIAELSANGAALLTDNMGVEEIERLWQRYGQRYNHDALGRKTGSTDANGNRTSYVYDAAGRLTHTINALGEVVEAHYDAFGQKVDATRYTRRLDGQLLAAGISPAPLAAALAAMRQDAGNSVNTYRYDSLGLLLEQQDAAGLKSHYFYNSFGETVREDRLDGQRRVSHTIERDRKGQITQSVQDAGGLHLVTTRQLDAFGREIESTDARGNTRRTEYDRLGRQIVLTDALGGTVRTSYDAFGRIVRQDEHGRITQYRYDATQRSTTISTPDGVTVATTFNRHGQQQSVTDGRGNVTRLTYDANGNLVTRGQGGHSVSQDYDNANRLIETRDEAGRRTVLTYDAANRVIARTVDPEGLNLTTRTAYDGQGRQVSVTQPDRQVTQFTYDNAGRLTAQIIDPDGLKLSTRHQYDASGQLIRSTQPNGNVTSYAYDNAGRRVEETSDPDGLKLTRRYRYDEAGNLTQSIDAGGHVTRYVYDANNRQVLTINPLGSVQRTVYDGTTGRIAGQVQYARGIDPARIVSHARLADVDALIQQDVADIGQWTRYDTQGCVRQQVDARGAVTSYVYDGNGNVTAKTRHAILLTEPQRKSLIDGRAIEVASHVDDITERSIYDSRNRLRYGMDALGGVMEQRYDAAGNVVQKIAYARPAKANAGDDETVIASKLQPTNEDRHTRYVYDAAGRLRYEINAQGGVSERRYDANGNVTQQTGYARLLAADVLQGQLNEQKIATALQADAADRRSTTLYDAANRAQYSVDAMGYVTHHSYDGAGNLVKVVRYANAAKLARDADGKLQLQALSASAQDRTEHRHYDAAARLRFKIDALGYVEETRYDAAGRIAELVKYKDALTANVGRGDQAEIQQALATTERQVSRYNYDTAGNLVQSTDALGNSETSAYDAYGRRISLTNALGARKTFAYDANGNLIKSIDALDNAESVTYDSFNRKTSVTNQLGAVTRYAYDGLGRLTMITDALGHSERTGYDALGNRSDVTNKLGGTTTYTYDTLGRQVSEILPTQAAGKDGKQQPIVNRIEYDAFGNRTATVEAAGLAEERTTRYTFDAAGRPLNRIGQSTRIYVHGQGWKDTAPTDTTRYDGFGNLIVKTDANGNATRYYYDAANRVIGEVGPTGAYIARQYDAAGNIVVQRSYVDPVGLPAGDDLPAVANDGRCRELRFTYDANGKLLTTTQAQLGYAELDVTTGNLLYKTGDIVTGTAYNAMGQVVANQDAQGNRSYLYYDALGRKILAIDAAGYAVTWKYDANGNAVSQRSYAHALDKSNPWTQSSQVQDLIDRLVTHTRDRLVDFEYDALGRQTAEIRRDAGNAAVEGTGKLTERAGDAITRSAYNANGDLLARTDAIGNVTQWEYDQLGRKSATLLPTATDHTGQAIRQTTRYEYNGLNLLTQETVAGSPSDAARITRHAYDASGRRTSQTLATGDVIRYGYDAQGNTTAEIVDRKQADGSVLREMSSIAYDGANREIRRSSGRADTNNNPVHDNDSVVGLRYDVFGKQIGKITVTGNQQGKTQEFVDYDAAGRIWRSNVDNGITKVYFYDRSGRPTLTLQSQTLDLRSMTLEQIQQEMAKPDSLIATTISVYDERGQMVRTIQPKMSSSRPNASLMAAQGGGYFQGVQLTSGATMVAGAQPYMQRVPAVADSAAVSGALNMSAQTKYQQLVNSRGWMGDSEGETVVQTTATGVAFNLPDFSAAYGAHRVIVRFEAMIFSNDGRVIQPIGVAGGNEKIYTSGGRFEVDFVIPRYRWDFYRAYFGWSMEVFVQPNNGTMVSVGSVNRGQFPRRNAPREFLYAPVIQVEKWRTWGTHIEDFSSHPYNNTTVYGMAGSGTLRLNHQTLGSASKVDLYYRAQGSSGPYSKLPTSVMSGQAGTYVANVAGMTGQYDMLMVAVDKDGKVLRSDRLAVNRANNTVSRTSGVANGAIFEGSAMHLAGLQLGNGKLATSLTYKLNNGTSVRLAARDGIPGLFSIPTGSAAANLELTLTAADGSVDILVGSIDPAKGLSNLQFIKYADSSLVFNNLDKTATRLDIKYREEGAAGWKTKTLSRTPGHTSWTWDTQADGLVPDRSKVYRYEVSFDAYDADGVRTNNGSAVVAAGAMTGGTYTTASIIGAAKPRWMAFNANHPDVTSLSLRYRIKGSNAAFTTTSLSRLPSGIFKLDIFALPGDTEYEFACDVQDADGKMVASSKGYFRSEAQAQATDGSNINWVIGLDNDIRSETQINRSQSYDAFGNIVSETDGRGNTVQFEYNTLGQLTIKRDAATDITLDNGYIVTGHRAETRYYYDAAGNLIGTRDAGGNLATQRWHFGAERAQVAQSWVADGGTKKNGYDVFGNLRTATNEDNWQSTYQYDALNRLVTSERSINTTTKAIDRYEYDIKGQRIAVSNALGHRSITRYDSQGRVTETTSAEGRSVKYAYTYDAAIRSLGDTQTGGWKRVMTDANGRTVIDELDVSGRATKHTDLSGRVYTYRYNYAGLIQSQKSTTGQDIDYSYYGNGYVKNIADRGTGKVATYEYDNNGNRIFEGYMADNGQFAFQQQRVTYDAMNRVVRISDPRYDIVYEYDAQSNRRRMASTYTDGVGGQLAYQEYWYKYDSQSRFTISMGQLTGGKRATRANDASIGIERGQSGDGVALSYTQAGLRASASYAATSQRGAYSERYYYDGRGLLTQTSLDDGSKVLREMDAAGRVTTVKTHNPNGSLLRHTQRTYNRDNQLTQDHDALTNKGTKYELMADGTVAATQTYSADSKDTTLRTTYTYDWWDSAKQASITVQARNSQVDSWKKIWRPGFSHFSYDVNGHSKLAYDEEGKRAFSYWTDQDGQVLKRQELIGGTYDASTGKMNGASKSREHGYYYLDGKRIGDVGNDQTERADYAQELAALRNNDSRRSHERFTPANAADFDANFQPINSEYPAGAPGSYTVRQGDTLQSIARGLWGDASLWYMLAEANGLINQQPGAQLAPNTTITVPNQVTNLHNTASTFKPYNPGRALGDTSPTLPSAPPPPPPPSRGGCGGFGAILTIAVVIAATVLTAGAAAVAMGASGGIMSAGMAALVGGGGLMTAGVAMGAAAIGAAVGSIAGQGFAMITGQQDSFSWKQVGLSALGGAVSAGVGGALNSGTAANMMNKLGDIGQAGRVMVQAGIGNIASQGVMTASGLQHSFDWRGVAASAAAAGVGYAVGKAANAVMNYNPQTNGAGFDWSRQFASNTVTGIASGTAYGMVMGRPANAAQLIAGSAISGAMGATQMEQQLMVAQQAASSREKSAYDELLKATGSEQFSRQYASRYADLLEDPNDVLSFGRATGNPNVRYQVRPSDPEQASAYDKVINMGKSPVEAWLVGKDVAIRQRADGIALEIDTLQKTDPTKAIALREQHHDLVMGLLSRDVYFDNSLSELMSAGWGRVTDVAGLQRANLDPNRMIDKEQGYFAALYRNDRTGQYVYANRGTDEGMDFAHNFAQGAGGVSKQYKLAIENALRIQQSEISTKVEFTGHSLGGGLASAQAIATKIPAVTFNAAGLHPSTVSSDGRDLMRQASSLVRAYYVEGEILSAIQDKSPIALASAATMTSPVIGVATYAVLSQLPPATGLRIAIAPTSAPVMRNSVMVPGDAYRASPVTSLDLHGMSNVLNSMLRRTALTETNQWK</sequence>
<dbReference type="InterPro" id="IPR031325">
    <property type="entry name" value="RHS_repeat"/>
</dbReference>
<dbReference type="InterPro" id="IPR036779">
    <property type="entry name" value="LysM_dom_sf"/>
</dbReference>
<dbReference type="Pfam" id="PF26363">
    <property type="entry name" value="Phospholipase-like"/>
    <property type="match status" value="1"/>
</dbReference>
<organism evidence="5 6">
    <name type="scientific">Herbaspirillum robiniae</name>
    <dbReference type="NCBI Taxonomy" id="2014887"/>
    <lineage>
        <taxon>Bacteria</taxon>
        <taxon>Pseudomonadati</taxon>
        <taxon>Pseudomonadota</taxon>
        <taxon>Betaproteobacteria</taxon>
        <taxon>Burkholderiales</taxon>
        <taxon>Oxalobacteraceae</taxon>
        <taxon>Herbaspirillum</taxon>
    </lineage>
</organism>
<evidence type="ECO:0000256" key="3">
    <source>
        <dbReference type="SAM" id="Phobius"/>
    </source>
</evidence>
<evidence type="ECO:0000259" key="4">
    <source>
        <dbReference type="PROSITE" id="PS51782"/>
    </source>
</evidence>
<dbReference type="Pfam" id="PF05593">
    <property type="entry name" value="RHS_repeat"/>
    <property type="match status" value="11"/>
</dbReference>
<keyword evidence="1" id="KW-0677">Repeat</keyword>
<dbReference type="EMBL" id="JABFMT010000005">
    <property type="protein sequence ID" value="NUU01484.1"/>
    <property type="molecule type" value="Genomic_DNA"/>
</dbReference>
<dbReference type="PANTHER" id="PTHR32305">
    <property type="match status" value="1"/>
</dbReference>
<accession>A0ABX2LV01</accession>
<comment type="caution">
    <text evidence="5">The sequence shown here is derived from an EMBL/GenBank/DDBJ whole genome shotgun (WGS) entry which is preliminary data.</text>
</comment>
<dbReference type="NCBIfam" id="TIGR01643">
    <property type="entry name" value="YD_repeat_2x"/>
    <property type="match status" value="22"/>
</dbReference>
<name>A0ABX2LV01_9BURK</name>
<evidence type="ECO:0000256" key="1">
    <source>
        <dbReference type="ARBA" id="ARBA00022737"/>
    </source>
</evidence>
<dbReference type="InterPro" id="IPR029058">
    <property type="entry name" value="AB_hydrolase_fold"/>
</dbReference>
<feature type="transmembrane region" description="Helical" evidence="3">
    <location>
        <begin position="3946"/>
        <end position="3969"/>
    </location>
</feature>
<protein>
    <submittedName>
        <fullName evidence="5">LysM peptidoglycan-binding domain-containing protein</fullName>
    </submittedName>
</protein>
<reference evidence="5 6" key="1">
    <citation type="journal article" date="2020" name="Front. Plant Sci.">
        <title>Isolation of Rhizosphere Bacteria That Improve Quality and Water Stress Tolerance in Greenhouse Ornamentals.</title>
        <authorList>
            <person name="Nordstedt N.P."/>
            <person name="Jones M.L."/>
        </authorList>
    </citation>
    <scope>NUCLEOTIDE SEQUENCE [LARGE SCALE GENOMIC DNA]</scope>
    <source>
        <strain evidence="5 6">C6C2</strain>
    </source>
</reference>
<dbReference type="SUPFAM" id="SSF69322">
    <property type="entry name" value="Tricorn protease domain 2"/>
    <property type="match status" value="1"/>
</dbReference>
<dbReference type="Proteomes" id="UP000536746">
    <property type="component" value="Unassembled WGS sequence"/>
</dbReference>
<dbReference type="Pfam" id="PF25023">
    <property type="entry name" value="TEN_YD-shell"/>
    <property type="match status" value="4"/>
</dbReference>
<dbReference type="PROSITE" id="PS51782">
    <property type="entry name" value="LYSM"/>
    <property type="match status" value="1"/>
</dbReference>
<gene>
    <name evidence="5" type="ORF">HNO84_07740</name>
</gene>
<dbReference type="CDD" id="cd00118">
    <property type="entry name" value="LysM"/>
    <property type="match status" value="1"/>
</dbReference>
<keyword evidence="3" id="KW-1133">Transmembrane helix</keyword>